<evidence type="ECO:0000259" key="1">
    <source>
        <dbReference type="Pfam" id="PF07969"/>
    </source>
</evidence>
<reference evidence="2 3" key="1">
    <citation type="submission" date="2019-12" db="EMBL/GenBank/DDBJ databases">
        <title>Neisseriaceae gen. nov. sp. Genome sequencing and assembly.</title>
        <authorList>
            <person name="Liu Z."/>
            <person name="Li A."/>
        </authorList>
    </citation>
    <scope>NUCLEOTIDE SEQUENCE [LARGE SCALE GENOMIC DNA]</scope>
    <source>
        <strain evidence="2 3">B2N2-7</strain>
    </source>
</reference>
<comment type="caution">
    <text evidence="2">The sequence shown here is derived from an EMBL/GenBank/DDBJ whole genome shotgun (WGS) entry which is preliminary data.</text>
</comment>
<dbReference type="AlphaFoldDB" id="A0A845BPP7"/>
<sequence length="645" mass="68989">MLNTVAGGQRAMIMGLLLLAGCSSSGGSSQPKEGTIYINGKVYTQDDKQSVADAFVVEGGQLVQVGSRADAEAYKNRGYPVVDLGGKMVLPGLHDNHIHALGTVALDMCDIDGKAVTLDELANKVKTCLPKYAPKAGDWLVVNQWSPYEGNNVTANYQNVRQALDAAAPNNPVMLAGVDGHASAYNSAALAMAQDEKGNTVGFNAASLATGAVFEAFAPYVNLDSGVIREDARAAIPVPDTGVLSAHGKEAEQLYEAILPKVSEMMASRGITGIQDACANDFVRDRYLSMQKRNLLNMRVTAATCFNMDDYAGVVDIPGHLKKANEARSAFAANPLIKADAVKIFVDGVLEGDPFSNPPVAPNAGMIHNYQTPHLKYDPASDTTTVEADSEDSGNKGIVNYKGEDLANYVSALDKDGFSVHMHSIGDRSTRVAVDALQAARDRNGDSKIPHTIAHLQMVAPEDQVRLGKLGVFLTFTYAWTSPSIAYDLLVTPFIQPSKKGQSIMDVLYDPMGYVKQAFYPVESARKAGAVLVAGSDAPVDSRDPRPFVNIATGVTRSSVDNGDKGYTAIERTSLQNLLAAYTINGARAVRQDKLTGSLERGKSADFIVLNQNLFDLVAAGEPQKIAETEVDMTVFKGKVVYRKK</sequence>
<dbReference type="Pfam" id="PF07969">
    <property type="entry name" value="Amidohydro_3"/>
    <property type="match status" value="1"/>
</dbReference>
<dbReference type="PANTHER" id="PTHR22642:SF2">
    <property type="entry name" value="PROTEIN LONG AFTER FAR-RED 3"/>
    <property type="match status" value="1"/>
</dbReference>
<dbReference type="InterPro" id="IPR032466">
    <property type="entry name" value="Metal_Hydrolase"/>
</dbReference>
<dbReference type="RefSeq" id="WP_160796883.1">
    <property type="nucleotide sequence ID" value="NZ_WSSB01000008.1"/>
</dbReference>
<protein>
    <submittedName>
        <fullName evidence="2">Amidohydrolase family protein</fullName>
    </submittedName>
</protein>
<keyword evidence="3" id="KW-1185">Reference proteome</keyword>
<dbReference type="Gene3D" id="3.10.310.70">
    <property type="match status" value="1"/>
</dbReference>
<dbReference type="InterPro" id="IPR011059">
    <property type="entry name" value="Metal-dep_hydrolase_composite"/>
</dbReference>
<feature type="domain" description="Amidohydrolase 3" evidence="1">
    <location>
        <begin position="81"/>
        <end position="642"/>
    </location>
</feature>
<proteinExistence type="predicted"/>
<dbReference type="SUPFAM" id="SSF51556">
    <property type="entry name" value="Metallo-dependent hydrolases"/>
    <property type="match status" value="1"/>
</dbReference>
<dbReference type="SUPFAM" id="SSF51338">
    <property type="entry name" value="Composite domain of metallo-dependent hydrolases"/>
    <property type="match status" value="1"/>
</dbReference>
<organism evidence="2 3">
    <name type="scientific">Craterilacuibacter sinensis</name>
    <dbReference type="NCBI Taxonomy" id="2686017"/>
    <lineage>
        <taxon>Bacteria</taxon>
        <taxon>Pseudomonadati</taxon>
        <taxon>Pseudomonadota</taxon>
        <taxon>Betaproteobacteria</taxon>
        <taxon>Neisseriales</taxon>
        <taxon>Neisseriaceae</taxon>
        <taxon>Craterilacuibacter</taxon>
    </lineage>
</organism>
<dbReference type="Gene3D" id="3.20.20.140">
    <property type="entry name" value="Metal-dependent hydrolases"/>
    <property type="match status" value="1"/>
</dbReference>
<keyword evidence="2" id="KW-0378">Hydrolase</keyword>
<dbReference type="InterPro" id="IPR013108">
    <property type="entry name" value="Amidohydro_3"/>
</dbReference>
<name>A0A845BPP7_9NEIS</name>
<dbReference type="Proteomes" id="UP000467214">
    <property type="component" value="Unassembled WGS sequence"/>
</dbReference>
<dbReference type="Gene3D" id="2.30.40.10">
    <property type="entry name" value="Urease, subunit C, domain 1"/>
    <property type="match status" value="1"/>
</dbReference>
<gene>
    <name evidence="2" type="ORF">GQF02_10280</name>
</gene>
<dbReference type="PANTHER" id="PTHR22642">
    <property type="entry name" value="IMIDAZOLONEPROPIONASE"/>
    <property type="match status" value="1"/>
</dbReference>
<dbReference type="EMBL" id="WSSB01000008">
    <property type="protein sequence ID" value="MXR37360.1"/>
    <property type="molecule type" value="Genomic_DNA"/>
</dbReference>
<dbReference type="GO" id="GO:0016810">
    <property type="term" value="F:hydrolase activity, acting on carbon-nitrogen (but not peptide) bonds"/>
    <property type="evidence" value="ECO:0007669"/>
    <property type="project" value="InterPro"/>
</dbReference>
<accession>A0A845BPP7</accession>
<evidence type="ECO:0000313" key="3">
    <source>
        <dbReference type="Proteomes" id="UP000467214"/>
    </source>
</evidence>
<evidence type="ECO:0000313" key="2">
    <source>
        <dbReference type="EMBL" id="MXR37360.1"/>
    </source>
</evidence>